<dbReference type="PANTHER" id="PTHR43308:SF5">
    <property type="entry name" value="S-LAYER PROTEIN _ PEPTIDOGLYCAN ENDO-BETA-N-ACETYLGLUCOSAMINIDASE"/>
    <property type="match status" value="1"/>
</dbReference>
<feature type="domain" description="SLH" evidence="2">
    <location>
        <begin position="147"/>
        <end position="210"/>
    </location>
</feature>
<accession>A0ABW1L474</accession>
<dbReference type="EMBL" id="JBHSRI010000002">
    <property type="protein sequence ID" value="MFC6037908.1"/>
    <property type="molecule type" value="Genomic_DNA"/>
</dbReference>
<protein>
    <submittedName>
        <fullName evidence="3">S-layer homology domain-containing protein</fullName>
    </submittedName>
</protein>
<comment type="caution">
    <text evidence="3">The sequence shown here is derived from an EMBL/GenBank/DDBJ whole genome shotgun (WGS) entry which is preliminary data.</text>
</comment>
<dbReference type="Proteomes" id="UP001596170">
    <property type="component" value="Unassembled WGS sequence"/>
</dbReference>
<evidence type="ECO:0000259" key="2">
    <source>
        <dbReference type="PROSITE" id="PS51272"/>
    </source>
</evidence>
<dbReference type="InterPro" id="IPR051465">
    <property type="entry name" value="Cell_Envelope_Struct_Comp"/>
</dbReference>
<sequence>MKWKRMIALSALSLSLVLPLSAEAAGSFSDVGPRFEEEIEYLTSRNITKGYSNGTFGVNKPVTRGEAVTMIVRELGIPIDGAPNPGFTDFKSGDGFYTQVAHAVKHGIIQGKVAEDGSRYFDPKGSLSRSEMAIILAGAYDIPLDRFDVGFKDVSSTMSSKPAINAVANGGVTFGYEDGTFRPYASITRQEFAAMLSRTLSNDFNPMGMEFVHYDEDTLQRVDVNWLTAQELDGMEKELFDIINGVRKNKGFQPLKLNERFQEMAGLKARASARYPFEEYVMQTDFYEVMYGEKLTVEYKQRYSSGSVESAFRDVSTKSMNVPYAFEAAQKELGIGVAQQMDGTFIWVLNFVYE</sequence>
<reference evidence="4" key="1">
    <citation type="journal article" date="2019" name="Int. J. Syst. Evol. Microbiol.">
        <title>The Global Catalogue of Microorganisms (GCM) 10K type strain sequencing project: providing services to taxonomists for standard genome sequencing and annotation.</title>
        <authorList>
            <consortium name="The Broad Institute Genomics Platform"/>
            <consortium name="The Broad Institute Genome Sequencing Center for Infectious Disease"/>
            <person name="Wu L."/>
            <person name="Ma J."/>
        </authorList>
    </citation>
    <scope>NUCLEOTIDE SEQUENCE [LARGE SCALE GENOMIC DNA]</scope>
    <source>
        <strain evidence="4">CCUG 54527</strain>
    </source>
</reference>
<feature type="chain" id="PRO_5046203447" evidence="1">
    <location>
        <begin position="25"/>
        <end position="354"/>
    </location>
</feature>
<dbReference type="Gene3D" id="3.40.33.10">
    <property type="entry name" value="CAP"/>
    <property type="match status" value="1"/>
</dbReference>
<dbReference type="RefSeq" id="WP_377732620.1">
    <property type="nucleotide sequence ID" value="NZ_JBHSRI010000002.1"/>
</dbReference>
<evidence type="ECO:0000313" key="4">
    <source>
        <dbReference type="Proteomes" id="UP001596170"/>
    </source>
</evidence>
<dbReference type="PANTHER" id="PTHR43308">
    <property type="entry name" value="OUTER MEMBRANE PROTEIN ALPHA-RELATED"/>
    <property type="match status" value="1"/>
</dbReference>
<keyword evidence="4" id="KW-1185">Reference proteome</keyword>
<gene>
    <name evidence="3" type="ORF">ACFPYN_00445</name>
</gene>
<dbReference type="PROSITE" id="PS51272">
    <property type="entry name" value="SLH"/>
    <property type="match status" value="3"/>
</dbReference>
<dbReference type="InterPro" id="IPR001119">
    <property type="entry name" value="SLH_dom"/>
</dbReference>
<keyword evidence="1" id="KW-0732">Signal</keyword>
<evidence type="ECO:0000313" key="3">
    <source>
        <dbReference type="EMBL" id="MFC6037908.1"/>
    </source>
</evidence>
<evidence type="ECO:0000256" key="1">
    <source>
        <dbReference type="SAM" id="SignalP"/>
    </source>
</evidence>
<name>A0ABW1L474_9BACL</name>
<dbReference type="SUPFAM" id="SSF55797">
    <property type="entry name" value="PR-1-like"/>
    <property type="match status" value="1"/>
</dbReference>
<feature type="domain" description="SLH" evidence="2">
    <location>
        <begin position="22"/>
        <end position="85"/>
    </location>
</feature>
<proteinExistence type="predicted"/>
<dbReference type="InterPro" id="IPR035940">
    <property type="entry name" value="CAP_sf"/>
</dbReference>
<dbReference type="Pfam" id="PF00395">
    <property type="entry name" value="SLH"/>
    <property type="match status" value="3"/>
</dbReference>
<feature type="signal peptide" evidence="1">
    <location>
        <begin position="1"/>
        <end position="24"/>
    </location>
</feature>
<organism evidence="3 4">
    <name type="scientific">Paenisporosarcina macmurdoensis</name>
    <dbReference type="NCBI Taxonomy" id="212659"/>
    <lineage>
        <taxon>Bacteria</taxon>
        <taxon>Bacillati</taxon>
        <taxon>Bacillota</taxon>
        <taxon>Bacilli</taxon>
        <taxon>Bacillales</taxon>
        <taxon>Caryophanaceae</taxon>
        <taxon>Paenisporosarcina</taxon>
    </lineage>
</organism>
<feature type="domain" description="SLH" evidence="2">
    <location>
        <begin position="87"/>
        <end position="146"/>
    </location>
</feature>